<dbReference type="AlphaFoldDB" id="A0A644XHI7"/>
<protein>
    <submittedName>
        <fullName evidence="2">Uncharacterized protein</fullName>
    </submittedName>
</protein>
<gene>
    <name evidence="2" type="ORF">SDC9_61609</name>
</gene>
<keyword evidence="1" id="KW-0812">Transmembrane</keyword>
<evidence type="ECO:0000256" key="1">
    <source>
        <dbReference type="SAM" id="Phobius"/>
    </source>
</evidence>
<organism evidence="2">
    <name type="scientific">bioreactor metagenome</name>
    <dbReference type="NCBI Taxonomy" id="1076179"/>
    <lineage>
        <taxon>unclassified sequences</taxon>
        <taxon>metagenomes</taxon>
        <taxon>ecological metagenomes</taxon>
    </lineage>
</organism>
<accession>A0A644XHI7</accession>
<sequence length="61" mass="7014">MFKSSLIHDVKTIKINPVIVEYIFVAFKGIAWNSLLIVFLGVNNFDARFISIVIFSLEIRI</sequence>
<dbReference type="EMBL" id="VSSQ01002410">
    <property type="protein sequence ID" value="MPM15241.1"/>
    <property type="molecule type" value="Genomic_DNA"/>
</dbReference>
<proteinExistence type="predicted"/>
<reference evidence="2" key="1">
    <citation type="submission" date="2019-08" db="EMBL/GenBank/DDBJ databases">
        <authorList>
            <person name="Kucharzyk K."/>
            <person name="Murdoch R.W."/>
            <person name="Higgins S."/>
            <person name="Loffler F."/>
        </authorList>
    </citation>
    <scope>NUCLEOTIDE SEQUENCE</scope>
</reference>
<feature type="transmembrane region" description="Helical" evidence="1">
    <location>
        <begin position="20"/>
        <end position="42"/>
    </location>
</feature>
<keyword evidence="1" id="KW-0472">Membrane</keyword>
<name>A0A644XHI7_9ZZZZ</name>
<keyword evidence="1" id="KW-1133">Transmembrane helix</keyword>
<evidence type="ECO:0000313" key="2">
    <source>
        <dbReference type="EMBL" id="MPM15241.1"/>
    </source>
</evidence>
<comment type="caution">
    <text evidence="2">The sequence shown here is derived from an EMBL/GenBank/DDBJ whole genome shotgun (WGS) entry which is preliminary data.</text>
</comment>